<gene>
    <name evidence="2" type="ORF">QV13_23860</name>
</gene>
<dbReference type="Pfam" id="PF01935">
    <property type="entry name" value="DUF87"/>
    <property type="match status" value="1"/>
</dbReference>
<proteinExistence type="predicted"/>
<reference evidence="2 3" key="1">
    <citation type="submission" date="2016-08" db="EMBL/GenBank/DDBJ databases">
        <title>Whole genome sequence of Mesorhizobium sp. strain UASWS1009 isolated from industrial sewage.</title>
        <authorList>
            <person name="Crovadore J."/>
            <person name="Calmin G."/>
            <person name="Chablais R."/>
            <person name="Cochard B."/>
            <person name="Lefort F."/>
        </authorList>
    </citation>
    <scope>NUCLEOTIDE SEQUENCE [LARGE SCALE GENOMIC DNA]</scope>
    <source>
        <strain evidence="2 3">UASWS1009</strain>
    </source>
</reference>
<comment type="caution">
    <text evidence="2">The sequence shown here is derived from an EMBL/GenBank/DDBJ whole genome shotgun (WGS) entry which is preliminary data.</text>
</comment>
<dbReference type="InterPro" id="IPR003593">
    <property type="entry name" value="AAA+_ATPase"/>
</dbReference>
<organism evidence="2 3">
    <name type="scientific">Mesorhizobium hungaricum</name>
    <dbReference type="NCBI Taxonomy" id="1566387"/>
    <lineage>
        <taxon>Bacteria</taxon>
        <taxon>Pseudomonadati</taxon>
        <taxon>Pseudomonadota</taxon>
        <taxon>Alphaproteobacteria</taxon>
        <taxon>Hyphomicrobiales</taxon>
        <taxon>Phyllobacteriaceae</taxon>
        <taxon>Mesorhizobium</taxon>
    </lineage>
</organism>
<dbReference type="SUPFAM" id="SSF52540">
    <property type="entry name" value="P-loop containing nucleoside triphosphate hydrolases"/>
    <property type="match status" value="1"/>
</dbReference>
<dbReference type="Proteomes" id="UP000094412">
    <property type="component" value="Unassembled WGS sequence"/>
</dbReference>
<dbReference type="RefSeq" id="WP_024922503.1">
    <property type="nucleotide sequence ID" value="NZ_MDEO01000036.1"/>
</dbReference>
<dbReference type="PANTHER" id="PTHR42957">
    <property type="entry name" value="HELICASE MJ1565-RELATED"/>
    <property type="match status" value="1"/>
</dbReference>
<dbReference type="STRING" id="1566387.QV13_23860"/>
<evidence type="ECO:0000259" key="1">
    <source>
        <dbReference type="SMART" id="SM00382"/>
    </source>
</evidence>
<dbReference type="AlphaFoldDB" id="A0A1C2DD12"/>
<keyword evidence="3" id="KW-1185">Reference proteome</keyword>
<sequence length="540" mass="57937">MDITRYLDHPTAIVGTTGAGKTFTAKSAVEQLLELGRRVIVIDPTGAWWGLRSGADGSENGGFPVLIFGGEHADVPITPDADTGKALALALAERDVQAIIDTSEMTHGEKNRFLTPFLENLYAKNKTALHLIVDEADEIASQRLADGEQRLFGAFDKIVRRGRIKGFRPVMISQRPAVIHKNVLSQIGTLIALKLTSPQDRKAIEEWVKGNADADQARAVMGSLPKLQRGEGWVWSPADDELELVKFLPIRTFDSSRTPEVGETVVAPALTGVDVAALRQMMVDAAKAKEEAAKPVKSTAAPADIEAAEKRGYDRGEEKGYRTGYGDGWDDAFIKVRGAIENIAPTAGKPSEARQRVEYPLFAGSNPTPVTISSNPPLSTMKSKTREAVKSLASAAAKQMTLGGDPFLDVAMRVWPAKLTWAGLAAACGRKARGGSFNTRRRALLDSGRVREEGDLVVPTNPPAAPEGLAPADLLEQNLPTPSADAFKIIRRTPGISIDALAHQLGVVPRGGSWNTRMSILRKNSLISEAGGLRIAAGLE</sequence>
<dbReference type="InterPro" id="IPR027417">
    <property type="entry name" value="P-loop_NTPase"/>
</dbReference>
<dbReference type="PANTHER" id="PTHR42957:SF1">
    <property type="entry name" value="HELICASE MJ1565-RELATED"/>
    <property type="match status" value="1"/>
</dbReference>
<dbReference type="Gene3D" id="3.40.50.300">
    <property type="entry name" value="P-loop containing nucleotide triphosphate hydrolases"/>
    <property type="match status" value="1"/>
</dbReference>
<dbReference type="EMBL" id="MDEO01000036">
    <property type="protein sequence ID" value="OCX12637.1"/>
    <property type="molecule type" value="Genomic_DNA"/>
</dbReference>
<dbReference type="CDD" id="cd01127">
    <property type="entry name" value="TrwB_TraG_TraD_VirD4"/>
    <property type="match status" value="1"/>
</dbReference>
<evidence type="ECO:0000313" key="2">
    <source>
        <dbReference type="EMBL" id="OCX12637.1"/>
    </source>
</evidence>
<dbReference type="InterPro" id="IPR008571">
    <property type="entry name" value="HerA-like"/>
</dbReference>
<evidence type="ECO:0000313" key="3">
    <source>
        <dbReference type="Proteomes" id="UP000094412"/>
    </source>
</evidence>
<feature type="domain" description="AAA+ ATPase" evidence="1">
    <location>
        <begin position="7"/>
        <end position="218"/>
    </location>
</feature>
<dbReference type="InterPro" id="IPR002789">
    <property type="entry name" value="HerA_central"/>
</dbReference>
<accession>A0A1C2DD12</accession>
<dbReference type="SMART" id="SM00382">
    <property type="entry name" value="AAA"/>
    <property type="match status" value="1"/>
</dbReference>
<dbReference type="OrthoDB" id="9806951at2"/>
<name>A0A1C2DD12_9HYPH</name>
<protein>
    <recommendedName>
        <fullName evidence="1">AAA+ ATPase domain-containing protein</fullName>
    </recommendedName>
</protein>